<evidence type="ECO:0000313" key="2">
    <source>
        <dbReference type="EMBL" id="KAK3908648.1"/>
    </source>
</evidence>
<sequence>MGCLPPRRYLHTATHSSTVQVSHLTWQHHMKEHWQRRVWLARTSGWPPPRLLWSTSTAAWKRSLSAEPTTRKSGAARQHVRSSQDPDTPWHLHRTCMLVLTAWNTKRQVPVPCSYSPACMRAAPWGLPASPARPRGDSVEQFQRWLLNCCWHSLAAMRRPCNAVHVASGWRRHSACWSRLSPASVRHKSAPASPASSYASGDPGPGLQHTGQGRRVYTDFLREGTLGSTSIPLETAAWNEGKLRMFSPTRYAVYSVTVGLKNAEALTNNDPNLKFSSLNSWTKPVGTRSALDRLLVGSCRLQQVSPWYRLLVGSRSAPGRPLVGSRSAPGRILSDPGRLQQSRRDPSAAAASRRVRSTELKPP</sequence>
<proteinExistence type="predicted"/>
<dbReference type="AlphaFoldDB" id="A0AAE1GTI4"/>
<feature type="region of interest" description="Disordered" evidence="1">
    <location>
        <begin position="187"/>
        <end position="212"/>
    </location>
</feature>
<reference evidence="2" key="2">
    <citation type="journal article" date="2023" name="BMC Genomics">
        <title>Pest status, molecular evolution, and epigenetic factors derived from the genome assembly of Frankliniella fusca, a thysanopteran phytovirus vector.</title>
        <authorList>
            <person name="Catto M.A."/>
            <person name="Labadie P.E."/>
            <person name="Jacobson A.L."/>
            <person name="Kennedy G.G."/>
            <person name="Srinivasan R."/>
            <person name="Hunt B.G."/>
        </authorList>
    </citation>
    <scope>NUCLEOTIDE SEQUENCE</scope>
    <source>
        <strain evidence="2">PL_HMW_Pooled</strain>
    </source>
</reference>
<feature type="compositionally biased region" description="Low complexity" evidence="1">
    <location>
        <begin position="190"/>
        <end position="206"/>
    </location>
</feature>
<organism evidence="2 3">
    <name type="scientific">Frankliniella fusca</name>
    <dbReference type="NCBI Taxonomy" id="407009"/>
    <lineage>
        <taxon>Eukaryota</taxon>
        <taxon>Metazoa</taxon>
        <taxon>Ecdysozoa</taxon>
        <taxon>Arthropoda</taxon>
        <taxon>Hexapoda</taxon>
        <taxon>Insecta</taxon>
        <taxon>Pterygota</taxon>
        <taxon>Neoptera</taxon>
        <taxon>Paraneoptera</taxon>
        <taxon>Thysanoptera</taxon>
        <taxon>Terebrantia</taxon>
        <taxon>Thripoidea</taxon>
        <taxon>Thripidae</taxon>
        <taxon>Frankliniella</taxon>
    </lineage>
</organism>
<dbReference type="Proteomes" id="UP001219518">
    <property type="component" value="Unassembled WGS sequence"/>
</dbReference>
<evidence type="ECO:0000256" key="1">
    <source>
        <dbReference type="SAM" id="MobiDB-lite"/>
    </source>
</evidence>
<feature type="region of interest" description="Disordered" evidence="1">
    <location>
        <begin position="64"/>
        <end position="87"/>
    </location>
</feature>
<reference evidence="2" key="1">
    <citation type="submission" date="2021-07" db="EMBL/GenBank/DDBJ databases">
        <authorList>
            <person name="Catto M.A."/>
            <person name="Jacobson A."/>
            <person name="Kennedy G."/>
            <person name="Labadie P."/>
            <person name="Hunt B.G."/>
            <person name="Srinivasan R."/>
        </authorList>
    </citation>
    <scope>NUCLEOTIDE SEQUENCE</scope>
    <source>
        <strain evidence="2">PL_HMW_Pooled</strain>
        <tissue evidence="2">Head</tissue>
    </source>
</reference>
<comment type="caution">
    <text evidence="2">The sequence shown here is derived from an EMBL/GenBank/DDBJ whole genome shotgun (WGS) entry which is preliminary data.</text>
</comment>
<feature type="region of interest" description="Disordered" evidence="1">
    <location>
        <begin position="318"/>
        <end position="363"/>
    </location>
</feature>
<keyword evidence="3" id="KW-1185">Reference proteome</keyword>
<evidence type="ECO:0000313" key="3">
    <source>
        <dbReference type="Proteomes" id="UP001219518"/>
    </source>
</evidence>
<accession>A0AAE1GTI4</accession>
<protein>
    <submittedName>
        <fullName evidence="2">NAD(P)H-quinone oxidoreductase chain 4, chloroplastic</fullName>
    </submittedName>
</protein>
<dbReference type="EMBL" id="JAHWGI010000069">
    <property type="protein sequence ID" value="KAK3908648.1"/>
    <property type="molecule type" value="Genomic_DNA"/>
</dbReference>
<name>A0AAE1GTI4_9NEOP</name>
<gene>
    <name evidence="2" type="ORF">KUF71_018998</name>
</gene>